<gene>
    <name evidence="1" type="ORF">GSMUA_194110.1</name>
</gene>
<accession>A0A804IFS7</accession>
<proteinExistence type="predicted"/>
<name>A0A804IFS7_MUSAM</name>
<sequence>MRNSCTSSAPPPKANLVTHTLHTLYKTISFLPTRPSLRPSRVDPCTMTATNLLLFVSLGSIDHCDTELSLSPGGVYHRHSSYSDTSASSSRYRCSIIVCAYHWI</sequence>
<organism evidence="2 3">
    <name type="scientific">Musa acuminata subsp. malaccensis</name>
    <name type="common">Wild banana</name>
    <name type="synonym">Musa malaccensis</name>
    <dbReference type="NCBI Taxonomy" id="214687"/>
    <lineage>
        <taxon>Eukaryota</taxon>
        <taxon>Viridiplantae</taxon>
        <taxon>Streptophyta</taxon>
        <taxon>Embryophyta</taxon>
        <taxon>Tracheophyta</taxon>
        <taxon>Spermatophyta</taxon>
        <taxon>Magnoliopsida</taxon>
        <taxon>Liliopsida</taxon>
        <taxon>Zingiberales</taxon>
        <taxon>Musaceae</taxon>
        <taxon>Musa</taxon>
    </lineage>
</organism>
<dbReference type="EnsemblPlants" id="Ma03_t24490.1">
    <property type="protein sequence ID" value="Ma03_p24490.1"/>
    <property type="gene ID" value="Ma03_g24490"/>
</dbReference>
<evidence type="ECO:0000313" key="2">
    <source>
        <dbReference type="EnsemblPlants" id="Ma03_p24490.1"/>
    </source>
</evidence>
<dbReference type="Proteomes" id="UP000012960">
    <property type="component" value="Unplaced"/>
</dbReference>
<evidence type="ECO:0000313" key="3">
    <source>
        <dbReference type="Proteomes" id="UP000012960"/>
    </source>
</evidence>
<dbReference type="InParanoid" id="A0A804IFS7"/>
<dbReference type="EMBL" id="HG996468">
    <property type="protein sequence ID" value="CAG1851155.1"/>
    <property type="molecule type" value="Genomic_DNA"/>
</dbReference>
<reference evidence="1" key="1">
    <citation type="submission" date="2021-03" db="EMBL/GenBank/DDBJ databases">
        <authorList>
            <consortium name="Genoscope - CEA"/>
            <person name="William W."/>
        </authorList>
    </citation>
    <scope>NUCLEOTIDE SEQUENCE</scope>
    <source>
        <strain evidence="1">Doubled-haploid Pahang</strain>
    </source>
</reference>
<reference evidence="2" key="2">
    <citation type="submission" date="2021-05" db="UniProtKB">
        <authorList>
            <consortium name="EnsemblPlants"/>
        </authorList>
    </citation>
    <scope>IDENTIFICATION</scope>
    <source>
        <strain evidence="2">subsp. malaccensis</strain>
    </source>
</reference>
<dbReference type="AlphaFoldDB" id="A0A804IFS7"/>
<evidence type="ECO:0000313" key="1">
    <source>
        <dbReference type="EMBL" id="CAG1851155.1"/>
    </source>
</evidence>
<keyword evidence="3" id="KW-1185">Reference proteome</keyword>
<protein>
    <submittedName>
        <fullName evidence="1">(wild Malaysian banana) hypothetical protein</fullName>
    </submittedName>
</protein>
<dbReference type="Gramene" id="Ma03_t24490.1">
    <property type="protein sequence ID" value="Ma03_p24490.1"/>
    <property type="gene ID" value="Ma03_g24490"/>
</dbReference>